<organism evidence="2 3">
    <name type="scientific">Elysia crispata</name>
    <name type="common">lettuce slug</name>
    <dbReference type="NCBI Taxonomy" id="231223"/>
    <lineage>
        <taxon>Eukaryota</taxon>
        <taxon>Metazoa</taxon>
        <taxon>Spiralia</taxon>
        <taxon>Lophotrochozoa</taxon>
        <taxon>Mollusca</taxon>
        <taxon>Gastropoda</taxon>
        <taxon>Heterobranchia</taxon>
        <taxon>Euthyneura</taxon>
        <taxon>Panpulmonata</taxon>
        <taxon>Sacoglossa</taxon>
        <taxon>Placobranchoidea</taxon>
        <taxon>Plakobranchidae</taxon>
        <taxon>Elysia</taxon>
    </lineage>
</organism>
<evidence type="ECO:0000313" key="3">
    <source>
        <dbReference type="Proteomes" id="UP001283361"/>
    </source>
</evidence>
<name>A0AAE1A298_9GAST</name>
<protein>
    <submittedName>
        <fullName evidence="2">Uncharacterized protein</fullName>
    </submittedName>
</protein>
<keyword evidence="3" id="KW-1185">Reference proteome</keyword>
<sequence length="159" mass="17469">MSATHQLHVYQKTLATETERRREGSDTAPRSSSTISLNGPPTPITLWQYPTSHGKQGRAGQTSSHVRGAQTHNMQSSEFSLLQETTIYLSTDKYQGLMCAVRVSSSGIHKHLIFLISYSIGSSIHKHPVSLGSYSIHSSIHKHLVSLVSIISTPVFTNI</sequence>
<feature type="compositionally biased region" description="Polar residues" evidence="1">
    <location>
        <begin position="48"/>
        <end position="70"/>
    </location>
</feature>
<comment type="caution">
    <text evidence="2">The sequence shown here is derived from an EMBL/GenBank/DDBJ whole genome shotgun (WGS) entry which is preliminary data.</text>
</comment>
<feature type="region of interest" description="Disordered" evidence="1">
    <location>
        <begin position="1"/>
        <end position="70"/>
    </location>
</feature>
<dbReference type="EMBL" id="JAWDGP010002824">
    <property type="protein sequence ID" value="KAK3779602.1"/>
    <property type="molecule type" value="Genomic_DNA"/>
</dbReference>
<feature type="compositionally biased region" description="Polar residues" evidence="1">
    <location>
        <begin position="28"/>
        <end position="39"/>
    </location>
</feature>
<proteinExistence type="predicted"/>
<accession>A0AAE1A298</accession>
<evidence type="ECO:0000256" key="1">
    <source>
        <dbReference type="SAM" id="MobiDB-lite"/>
    </source>
</evidence>
<gene>
    <name evidence="2" type="ORF">RRG08_045347</name>
</gene>
<reference evidence="2" key="1">
    <citation type="journal article" date="2023" name="G3 (Bethesda)">
        <title>A reference genome for the long-term kleptoplast-retaining sea slug Elysia crispata morphotype clarki.</title>
        <authorList>
            <person name="Eastman K.E."/>
            <person name="Pendleton A.L."/>
            <person name="Shaikh M.A."/>
            <person name="Suttiyut T."/>
            <person name="Ogas R."/>
            <person name="Tomko P."/>
            <person name="Gavelis G."/>
            <person name="Widhalm J.R."/>
            <person name="Wisecaver J.H."/>
        </authorList>
    </citation>
    <scope>NUCLEOTIDE SEQUENCE</scope>
    <source>
        <strain evidence="2">ECLA1</strain>
    </source>
</reference>
<evidence type="ECO:0000313" key="2">
    <source>
        <dbReference type="EMBL" id="KAK3779602.1"/>
    </source>
</evidence>
<dbReference type="Proteomes" id="UP001283361">
    <property type="component" value="Unassembled WGS sequence"/>
</dbReference>
<dbReference type="AlphaFoldDB" id="A0AAE1A298"/>